<evidence type="ECO:0008006" key="3">
    <source>
        <dbReference type="Google" id="ProtNLM"/>
    </source>
</evidence>
<comment type="caution">
    <text evidence="1">The sequence shown here is derived from an EMBL/GenBank/DDBJ whole genome shotgun (WGS) entry which is preliminary data.</text>
</comment>
<evidence type="ECO:0000313" key="2">
    <source>
        <dbReference type="Proteomes" id="UP001255601"/>
    </source>
</evidence>
<organism evidence="1 2">
    <name type="scientific">Agrobacterium larrymoorei</name>
    <dbReference type="NCBI Taxonomy" id="160699"/>
    <lineage>
        <taxon>Bacteria</taxon>
        <taxon>Pseudomonadati</taxon>
        <taxon>Pseudomonadota</taxon>
        <taxon>Alphaproteobacteria</taxon>
        <taxon>Hyphomicrobiales</taxon>
        <taxon>Rhizobiaceae</taxon>
        <taxon>Rhizobium/Agrobacterium group</taxon>
        <taxon>Agrobacterium</taxon>
    </lineage>
</organism>
<dbReference type="Proteomes" id="UP001255601">
    <property type="component" value="Unassembled WGS sequence"/>
</dbReference>
<dbReference type="AlphaFoldDB" id="A0AAJ2BB34"/>
<dbReference type="EMBL" id="JAVIZC010000003">
    <property type="protein sequence ID" value="MDR6103080.1"/>
    <property type="molecule type" value="Genomic_DNA"/>
</dbReference>
<accession>A0AAJ2BB34</accession>
<dbReference type="InterPro" id="IPR021232">
    <property type="entry name" value="DUF2735"/>
</dbReference>
<evidence type="ECO:0000313" key="1">
    <source>
        <dbReference type="EMBL" id="MDR6103080.1"/>
    </source>
</evidence>
<name>A0AAJ2BB34_9HYPH</name>
<dbReference type="Pfam" id="PF10931">
    <property type="entry name" value="DUF2735"/>
    <property type="match status" value="1"/>
</dbReference>
<gene>
    <name evidence="1" type="ORF">QE369_003277</name>
</gene>
<proteinExistence type="predicted"/>
<sequence>MCLKNSLCDIFLSEWGEFRLSIGYSPERSTVLKCLIERNEAVMRTEPNFESAKIYQFPVGGRAGYRGFRKDASVQSMQEYAPRVDFDSWYHQEAITEDEKPHN</sequence>
<reference evidence="1" key="1">
    <citation type="submission" date="2023-08" db="EMBL/GenBank/DDBJ databases">
        <title>Functional and genomic diversity of the sorghum phyllosphere microbiome.</title>
        <authorList>
            <person name="Shade A."/>
        </authorList>
    </citation>
    <scope>NUCLEOTIDE SEQUENCE</scope>
    <source>
        <strain evidence="1">SORGH_AS_0974</strain>
    </source>
</reference>
<protein>
    <recommendedName>
        <fullName evidence="3">DUF2735 domain-containing protein</fullName>
    </recommendedName>
</protein>